<dbReference type="EMBL" id="CP000906">
    <property type="protein sequence ID" value="ABY46788.1"/>
    <property type="molecule type" value="Genomic_DNA"/>
</dbReference>
<geneLocation type="plasmid" evidence="2 3">
    <name>pBWB403</name>
</geneLocation>
<keyword evidence="1" id="KW-1133">Transmembrane helix</keyword>
<dbReference type="HOGENOM" id="CLU_2630957_0_0_9"/>
<feature type="transmembrane region" description="Helical" evidence="1">
    <location>
        <begin position="34"/>
        <end position="58"/>
    </location>
</feature>
<dbReference type="AlphaFoldDB" id="A9VVH3"/>
<keyword evidence="1" id="KW-0472">Membrane</keyword>
<feature type="transmembrane region" description="Helical" evidence="1">
    <location>
        <begin position="7"/>
        <end position="28"/>
    </location>
</feature>
<evidence type="ECO:0008006" key="4">
    <source>
        <dbReference type="Google" id="ProtNLM"/>
    </source>
</evidence>
<organism evidence="2 3">
    <name type="scientific">Bacillus mycoides (strain KBAB4)</name>
    <name type="common">Bacillus weihenstephanensis</name>
    <dbReference type="NCBI Taxonomy" id="315730"/>
    <lineage>
        <taxon>Bacteria</taxon>
        <taxon>Bacillati</taxon>
        <taxon>Bacillota</taxon>
        <taxon>Bacilli</taxon>
        <taxon>Bacillales</taxon>
        <taxon>Bacillaceae</taxon>
        <taxon>Bacillus</taxon>
        <taxon>Bacillus cereus group</taxon>
    </lineage>
</organism>
<accession>A9VVH3</accession>
<proteinExistence type="predicted"/>
<sequence>MSQKNIVAILRVLSIIFGAIMLFTTFVALGDGDIVGGLTLVFGGVVQFIVLQFMASLLETKKETLDKIIQIEGKLKD</sequence>
<reference evidence="2 3" key="1">
    <citation type="journal article" date="2008" name="Chem. Biol. Interact.">
        <title>Extending the Bacillus cereus group genomics to putative food-borne pathogens of different toxicity.</title>
        <authorList>
            <person name="Lapidus A."/>
            <person name="Goltsman E."/>
            <person name="Auger S."/>
            <person name="Galleron N."/>
            <person name="Segurens B."/>
            <person name="Dossat C."/>
            <person name="Land M.L."/>
            <person name="Broussolle V."/>
            <person name="Brillard J."/>
            <person name="Guinebretiere M.H."/>
            <person name="Sanchis V."/>
            <person name="Nguen-The C."/>
            <person name="Lereclus D."/>
            <person name="Richardson P."/>
            <person name="Wincker P."/>
            <person name="Weissenbach J."/>
            <person name="Ehrlich S.D."/>
            <person name="Sorokin A."/>
        </authorList>
    </citation>
    <scope>NUCLEOTIDE SEQUENCE [LARGE SCALE GENOMIC DNA]</scope>
    <source>
        <strain evidence="3">KBAB4</strain>
        <plasmid evidence="2 3">pBWB403</plasmid>
    </source>
</reference>
<dbReference type="RefSeq" id="WP_012260025.1">
    <property type="nucleotide sequence ID" value="NC_010182.1"/>
</dbReference>
<evidence type="ECO:0000313" key="3">
    <source>
        <dbReference type="Proteomes" id="UP000002154"/>
    </source>
</evidence>
<protein>
    <recommendedName>
        <fullName evidence="4">DUF4282 domain-containing protein</fullName>
    </recommendedName>
</protein>
<dbReference type="KEGG" id="bwe:BcerKBAB4_5293"/>
<dbReference type="Proteomes" id="UP000002154">
    <property type="component" value="Plasmid pBWB403"/>
</dbReference>
<keyword evidence="1" id="KW-0812">Transmembrane</keyword>
<keyword evidence="2" id="KW-0614">Plasmid</keyword>
<evidence type="ECO:0000313" key="2">
    <source>
        <dbReference type="EMBL" id="ABY46788.1"/>
    </source>
</evidence>
<gene>
    <name evidence="2" type="ordered locus">BcerKBAB4_5293</name>
</gene>
<name>A9VVH3_BACMK</name>
<evidence type="ECO:0000256" key="1">
    <source>
        <dbReference type="SAM" id="Phobius"/>
    </source>
</evidence>